<comment type="caution">
    <text evidence="1">The sequence shown here is derived from an EMBL/GenBank/DDBJ whole genome shotgun (WGS) entry which is preliminary data.</text>
</comment>
<dbReference type="EMBL" id="WQNE01000036">
    <property type="protein sequence ID" value="MVT77557.1"/>
    <property type="molecule type" value="Genomic_DNA"/>
</dbReference>
<gene>
    <name evidence="1" type="ORF">GPL20_31650</name>
</gene>
<evidence type="ECO:0000313" key="1">
    <source>
        <dbReference type="EMBL" id="MVT77557.1"/>
    </source>
</evidence>
<protein>
    <submittedName>
        <fullName evidence="1">Uncharacterized protein</fullName>
    </submittedName>
</protein>
<dbReference type="OrthoDB" id="8245143at2"/>
<evidence type="ECO:0000313" key="2">
    <source>
        <dbReference type="Proteomes" id="UP000449969"/>
    </source>
</evidence>
<dbReference type="AlphaFoldDB" id="A0A844TEJ0"/>
<reference evidence="1 2" key="1">
    <citation type="submission" date="2019-12" db="EMBL/GenBank/DDBJ databases">
        <title>Draft genome sequences Bradyrhizobium cajani AMBPC1010, Bradyrhizobium pachyrhizi AMBPC1040 and Bradyrhizobium yuanmingense ALSPC3051, three plant growth promoting strains isolated from nodules of Cajanus cajan L. in Dominican Republic.</title>
        <authorList>
            <person name="Flores-Felix J.D."/>
            <person name="Araujo J."/>
            <person name="Diaz-Alcantara C."/>
            <person name="Gonzalez-Andres F."/>
            <person name="Velazquez E."/>
        </authorList>
    </citation>
    <scope>NUCLEOTIDE SEQUENCE [LARGE SCALE GENOMIC DNA]</scope>
    <source>
        <strain evidence="1 2">1010</strain>
    </source>
</reference>
<keyword evidence="2" id="KW-1185">Reference proteome</keyword>
<sequence>MKEMLAHLELLRVQIAECERLQQTAKSQLKRDVYARVLSRYKAIARELEQAIACLPDFRPARRPQRQDEEK</sequence>
<accession>A0A844TEJ0</accession>
<organism evidence="1 2">
    <name type="scientific">Bradyrhizobium cajani</name>
    <dbReference type="NCBI Taxonomy" id="1928661"/>
    <lineage>
        <taxon>Bacteria</taxon>
        <taxon>Pseudomonadati</taxon>
        <taxon>Pseudomonadota</taxon>
        <taxon>Alphaproteobacteria</taxon>
        <taxon>Hyphomicrobiales</taxon>
        <taxon>Nitrobacteraceae</taxon>
        <taxon>Bradyrhizobium</taxon>
    </lineage>
</organism>
<name>A0A844TEJ0_9BRAD</name>
<proteinExistence type="predicted"/>
<dbReference type="RefSeq" id="WP_157335174.1">
    <property type="nucleotide sequence ID" value="NZ_JANADL010000006.1"/>
</dbReference>
<dbReference type="Proteomes" id="UP000449969">
    <property type="component" value="Unassembled WGS sequence"/>
</dbReference>